<dbReference type="Proteomes" id="UP000290848">
    <property type="component" value="Unassembled WGS sequence"/>
</dbReference>
<feature type="domain" description="F5/8 type C" evidence="1">
    <location>
        <begin position="192"/>
        <end position="335"/>
    </location>
</feature>
<gene>
    <name evidence="2" type="ORF">EKH83_10645</name>
</gene>
<evidence type="ECO:0000313" key="3">
    <source>
        <dbReference type="Proteomes" id="UP000290848"/>
    </source>
</evidence>
<name>A0A4Q0M9E6_9SPHI</name>
<dbReference type="Gene3D" id="2.60.40.1740">
    <property type="entry name" value="hypothetical protein (bacova_03559)"/>
    <property type="match status" value="1"/>
</dbReference>
<dbReference type="InterPro" id="IPR013728">
    <property type="entry name" value="BT_3987-like_N"/>
</dbReference>
<dbReference type="AlphaFoldDB" id="A0A4Q0M9E6"/>
<dbReference type="RefSeq" id="WP_128769405.1">
    <property type="nucleotide sequence ID" value="NZ_RXOC01000006.1"/>
</dbReference>
<sequence>MNQLLVYRCILIITFIAGSCLLYSCKDSEHYDITGDTENRVYLPVGSYTVNAYNKYVFSVTHTPAGSIGQNIGAATPVMCTHPASADLKVSFSVNKSLVDTYNAEKGTNYSQLPDGMVDFNTMELTIPQGQLSSADFLEFSIPAAKYSQLTDSAYLMPLEINSVAGTGKATVSSNRNVVYLMIRTSQTNVYSNTVAGDMVGTLISPRSGWSATLNADLGYGSLSNMFDGRTNTYWYVTPAKRVALTVNLNNTYPTIRGIRIHSYSTTYGLTSIRVSTSTDGNSWTSQGSASLSTVAAYQYIKFYSSVSARYIKLEVEGWKSASYVIMSEFDVYTSN</sequence>
<dbReference type="PROSITE" id="PS50022">
    <property type="entry name" value="FA58C_3"/>
    <property type="match status" value="1"/>
</dbReference>
<dbReference type="InterPro" id="IPR008979">
    <property type="entry name" value="Galactose-bd-like_sf"/>
</dbReference>
<evidence type="ECO:0000259" key="1">
    <source>
        <dbReference type="PROSITE" id="PS50022"/>
    </source>
</evidence>
<comment type="caution">
    <text evidence="2">The sequence shown here is derived from an EMBL/GenBank/DDBJ whole genome shotgun (WGS) entry which is preliminary data.</text>
</comment>
<dbReference type="Pfam" id="PF00754">
    <property type="entry name" value="F5_F8_type_C"/>
    <property type="match status" value="1"/>
</dbReference>
<dbReference type="InterPro" id="IPR000421">
    <property type="entry name" value="FA58C"/>
</dbReference>
<dbReference type="EMBL" id="RXOC01000006">
    <property type="protein sequence ID" value="RXF69705.1"/>
    <property type="molecule type" value="Genomic_DNA"/>
</dbReference>
<dbReference type="Pfam" id="PF08522">
    <property type="entry name" value="BT_3987-like_N"/>
    <property type="match status" value="1"/>
</dbReference>
<reference evidence="2 3" key="1">
    <citation type="submission" date="2018-12" db="EMBL/GenBank/DDBJ databases">
        <title>The Draft Genome Sequence of the Soil Bacterium Pedobacter tournemirensis R1.</title>
        <authorList>
            <person name="He J."/>
        </authorList>
    </citation>
    <scope>NUCLEOTIDE SEQUENCE [LARGE SCALE GENOMIC DNA]</scope>
    <source>
        <strain evidence="2 3">R1</strain>
    </source>
</reference>
<accession>A0A4Q0M9E6</accession>
<dbReference type="SUPFAM" id="SSF49785">
    <property type="entry name" value="Galactose-binding domain-like"/>
    <property type="match status" value="1"/>
</dbReference>
<evidence type="ECO:0000313" key="2">
    <source>
        <dbReference type="EMBL" id="RXF69705.1"/>
    </source>
</evidence>
<proteinExistence type="predicted"/>
<organism evidence="2 3">
    <name type="scientific">Arcticibacter tournemirensis</name>
    <dbReference type="NCBI Taxonomy" id="699437"/>
    <lineage>
        <taxon>Bacteria</taxon>
        <taxon>Pseudomonadati</taxon>
        <taxon>Bacteroidota</taxon>
        <taxon>Sphingobacteriia</taxon>
        <taxon>Sphingobacteriales</taxon>
        <taxon>Sphingobacteriaceae</taxon>
        <taxon>Arcticibacter</taxon>
    </lineage>
</organism>
<dbReference type="Gene3D" id="2.60.120.260">
    <property type="entry name" value="Galactose-binding domain-like"/>
    <property type="match status" value="1"/>
</dbReference>
<protein>
    <submittedName>
        <fullName evidence="2">DUF1735 domain-containing protein</fullName>
    </submittedName>
</protein>